<dbReference type="Pfam" id="PF11750">
    <property type="entry name" value="DUF3307"/>
    <property type="match status" value="1"/>
</dbReference>
<dbReference type="RefSeq" id="WP_397079737.1">
    <property type="nucleotide sequence ID" value="NZ_JBITGY010000002.1"/>
</dbReference>
<evidence type="ECO:0000256" key="1">
    <source>
        <dbReference type="SAM" id="Phobius"/>
    </source>
</evidence>
<keyword evidence="1" id="KW-0472">Membrane</keyword>
<name>A0ABW7YMR4_9ACTN</name>
<dbReference type="Proteomes" id="UP001612741">
    <property type="component" value="Unassembled WGS sequence"/>
</dbReference>
<feature type="transmembrane region" description="Helical" evidence="1">
    <location>
        <begin position="42"/>
        <end position="68"/>
    </location>
</feature>
<keyword evidence="3" id="KW-1185">Reference proteome</keyword>
<evidence type="ECO:0000313" key="2">
    <source>
        <dbReference type="EMBL" id="MFI6497113.1"/>
    </source>
</evidence>
<proteinExistence type="predicted"/>
<keyword evidence="1" id="KW-1133">Transmembrane helix</keyword>
<gene>
    <name evidence="2" type="ORF">ACIBG2_07015</name>
</gene>
<keyword evidence="1" id="KW-0812">Transmembrane</keyword>
<evidence type="ECO:0000313" key="3">
    <source>
        <dbReference type="Proteomes" id="UP001612741"/>
    </source>
</evidence>
<organism evidence="2 3">
    <name type="scientific">Nonomuraea typhae</name>
    <dbReference type="NCBI Taxonomy" id="2603600"/>
    <lineage>
        <taxon>Bacteria</taxon>
        <taxon>Bacillati</taxon>
        <taxon>Actinomycetota</taxon>
        <taxon>Actinomycetes</taxon>
        <taxon>Streptosporangiales</taxon>
        <taxon>Streptosporangiaceae</taxon>
        <taxon>Nonomuraea</taxon>
    </lineage>
</organism>
<dbReference type="EMBL" id="JBITGY010000002">
    <property type="protein sequence ID" value="MFI6497113.1"/>
    <property type="molecule type" value="Genomic_DNA"/>
</dbReference>
<reference evidence="2 3" key="1">
    <citation type="submission" date="2024-10" db="EMBL/GenBank/DDBJ databases">
        <title>The Natural Products Discovery Center: Release of the First 8490 Sequenced Strains for Exploring Actinobacteria Biosynthetic Diversity.</title>
        <authorList>
            <person name="Kalkreuter E."/>
            <person name="Kautsar S.A."/>
            <person name="Yang D."/>
            <person name="Bader C.D."/>
            <person name="Teijaro C.N."/>
            <person name="Fluegel L."/>
            <person name="Davis C.M."/>
            <person name="Simpson J.R."/>
            <person name="Lauterbach L."/>
            <person name="Steele A.D."/>
            <person name="Gui C."/>
            <person name="Meng S."/>
            <person name="Li G."/>
            <person name="Viehrig K."/>
            <person name="Ye F."/>
            <person name="Su P."/>
            <person name="Kiefer A.F."/>
            <person name="Nichols A."/>
            <person name="Cepeda A.J."/>
            <person name="Yan W."/>
            <person name="Fan B."/>
            <person name="Jiang Y."/>
            <person name="Adhikari A."/>
            <person name="Zheng C.-J."/>
            <person name="Schuster L."/>
            <person name="Cowan T.M."/>
            <person name="Smanski M.J."/>
            <person name="Chevrette M.G."/>
            <person name="De Carvalho L.P.S."/>
            <person name="Shen B."/>
        </authorList>
    </citation>
    <scope>NUCLEOTIDE SEQUENCE [LARGE SCALE GENOMIC DNA]</scope>
    <source>
        <strain evidence="2 3">NPDC050545</strain>
    </source>
</reference>
<protein>
    <submittedName>
        <fullName evidence="2">DUF3307 domain-containing protein</fullName>
    </submittedName>
</protein>
<accession>A0ABW7YMR4</accession>
<dbReference type="InterPro" id="IPR021737">
    <property type="entry name" value="Phage_phiKZ_Orf197"/>
</dbReference>
<comment type="caution">
    <text evidence="2">The sequence shown here is derived from an EMBL/GenBank/DDBJ whole genome shotgun (WGS) entry which is preliminary data.</text>
</comment>
<sequence length="135" mass="15206">MDLSTQLALAPLAHLVGDYLLQTTWMARGKPHRWWPAVVHGIVYTLPFALLTQAPFVLLAISGTHIVIDRFRLARRVIWAVNQVAPKEYRYPWSQARRNEGFALDTSRGLAQALRIVCDNAIHLVINAAALVWLA</sequence>